<name>A0A2W6NE95_9BACL</name>
<dbReference type="AlphaFoldDB" id="A0A2W6NE95"/>
<protein>
    <submittedName>
        <fullName evidence="2">Uncharacterized protein</fullName>
    </submittedName>
</protein>
<dbReference type="EMBL" id="QKWW01000055">
    <property type="protein sequence ID" value="PZT54141.1"/>
    <property type="molecule type" value="Genomic_DNA"/>
</dbReference>
<feature type="transmembrane region" description="Helical" evidence="1">
    <location>
        <begin position="61"/>
        <end position="80"/>
    </location>
</feature>
<dbReference type="RefSeq" id="WP_111271785.1">
    <property type="nucleotide sequence ID" value="NZ_QKWW01000055.1"/>
</dbReference>
<accession>A0A2W6NE95</accession>
<proteinExistence type="predicted"/>
<keyword evidence="1" id="KW-0812">Transmembrane</keyword>
<gene>
    <name evidence="2" type="ORF">DN757_19110</name>
</gene>
<evidence type="ECO:0000313" key="2">
    <source>
        <dbReference type="EMBL" id="PZT54141.1"/>
    </source>
</evidence>
<reference evidence="2 3" key="1">
    <citation type="submission" date="2018-06" db="EMBL/GenBank/DDBJ databases">
        <title>Isolation of heavy metals resistant Paenibacillus silvae NC2 from Gold-Copper mine in ZiJin, China.</title>
        <authorList>
            <person name="Xu J."/>
            <person name="Mazhar H.S."/>
            <person name="Rensing C."/>
        </authorList>
    </citation>
    <scope>NUCLEOTIDE SEQUENCE [LARGE SCALE GENOMIC DNA]</scope>
    <source>
        <strain evidence="2 3">NC2</strain>
    </source>
</reference>
<dbReference type="Proteomes" id="UP000249204">
    <property type="component" value="Unassembled WGS sequence"/>
</dbReference>
<evidence type="ECO:0000256" key="1">
    <source>
        <dbReference type="SAM" id="Phobius"/>
    </source>
</evidence>
<organism evidence="2 3">
    <name type="scientific">Paenibacillus silvae</name>
    <dbReference type="NCBI Taxonomy" id="1325358"/>
    <lineage>
        <taxon>Bacteria</taxon>
        <taxon>Bacillati</taxon>
        <taxon>Bacillota</taxon>
        <taxon>Bacilli</taxon>
        <taxon>Bacillales</taxon>
        <taxon>Paenibacillaceae</taxon>
        <taxon>Paenibacillus</taxon>
    </lineage>
</organism>
<keyword evidence="1" id="KW-0472">Membrane</keyword>
<evidence type="ECO:0000313" key="3">
    <source>
        <dbReference type="Proteomes" id="UP000249204"/>
    </source>
</evidence>
<comment type="caution">
    <text evidence="2">The sequence shown here is derived from an EMBL/GenBank/DDBJ whole genome shotgun (WGS) entry which is preliminary data.</text>
</comment>
<sequence length="152" mass="16661">MMANKILTTETYHEEIRGRLGVGEDVISDTDIDAFSVLPIGEARVIAAVPDYAELTGTDEIYVYAAAVCMVAAILAPSMAAKIKKTMKDFDFSFENQAVNWNDRSLKLVDEANGFIGLISTVQAYSNAPLFGLSGPTREKERRRNDVQGFCS</sequence>
<keyword evidence="1" id="KW-1133">Transmembrane helix</keyword>